<name>A0AAV7L174_PLEWA</name>
<evidence type="ECO:0000313" key="3">
    <source>
        <dbReference type="Proteomes" id="UP001066276"/>
    </source>
</evidence>
<organism evidence="2 3">
    <name type="scientific">Pleurodeles waltl</name>
    <name type="common">Iberian ribbed newt</name>
    <dbReference type="NCBI Taxonomy" id="8319"/>
    <lineage>
        <taxon>Eukaryota</taxon>
        <taxon>Metazoa</taxon>
        <taxon>Chordata</taxon>
        <taxon>Craniata</taxon>
        <taxon>Vertebrata</taxon>
        <taxon>Euteleostomi</taxon>
        <taxon>Amphibia</taxon>
        <taxon>Batrachia</taxon>
        <taxon>Caudata</taxon>
        <taxon>Salamandroidea</taxon>
        <taxon>Salamandridae</taxon>
        <taxon>Pleurodelinae</taxon>
        <taxon>Pleurodeles</taxon>
    </lineage>
</organism>
<feature type="region of interest" description="Disordered" evidence="1">
    <location>
        <begin position="140"/>
        <end position="183"/>
    </location>
</feature>
<evidence type="ECO:0000256" key="1">
    <source>
        <dbReference type="SAM" id="MobiDB-lite"/>
    </source>
</evidence>
<accession>A0AAV7L174</accession>
<keyword evidence="3" id="KW-1185">Reference proteome</keyword>
<evidence type="ECO:0000313" key="2">
    <source>
        <dbReference type="EMBL" id="KAJ1081455.1"/>
    </source>
</evidence>
<dbReference type="Proteomes" id="UP001066276">
    <property type="component" value="Chromosome 12"/>
</dbReference>
<dbReference type="AlphaFoldDB" id="A0AAV7L174"/>
<comment type="caution">
    <text evidence="2">The sequence shown here is derived from an EMBL/GenBank/DDBJ whole genome shotgun (WGS) entry which is preliminary data.</text>
</comment>
<gene>
    <name evidence="2" type="ORF">NDU88_001637</name>
</gene>
<proteinExistence type="predicted"/>
<reference evidence="2" key="1">
    <citation type="journal article" date="2022" name="bioRxiv">
        <title>Sequencing and chromosome-scale assembly of the giantPleurodeles waltlgenome.</title>
        <authorList>
            <person name="Brown T."/>
            <person name="Elewa A."/>
            <person name="Iarovenko S."/>
            <person name="Subramanian E."/>
            <person name="Araus A.J."/>
            <person name="Petzold A."/>
            <person name="Susuki M."/>
            <person name="Suzuki K.-i.T."/>
            <person name="Hayashi T."/>
            <person name="Toyoda A."/>
            <person name="Oliveira C."/>
            <person name="Osipova E."/>
            <person name="Leigh N.D."/>
            <person name="Simon A."/>
            <person name="Yun M.H."/>
        </authorList>
    </citation>
    <scope>NUCLEOTIDE SEQUENCE</scope>
    <source>
        <strain evidence="2">20211129_DDA</strain>
        <tissue evidence="2">Liver</tissue>
    </source>
</reference>
<sequence>MLEEQLGARIGATAAEIEQWPCGGLRGERDRDAWVGAGRALRPDRGLLERAEEAPACGGRRPGGMEQQLPARDPVGVLPPPHRLCLYLRHVERATKISALPRRGASFWHWIGAGPGVLEAEGRNVGGSLSLRQASGIRTSRDEGACSPQCTRAQLPGGPGLRLPAWSGARHATRHRPQDNKER</sequence>
<protein>
    <submittedName>
        <fullName evidence="2">Uncharacterized protein</fullName>
    </submittedName>
</protein>
<dbReference type="EMBL" id="JANPWB010000016">
    <property type="protein sequence ID" value="KAJ1081455.1"/>
    <property type="molecule type" value="Genomic_DNA"/>
</dbReference>